<name>A0A2G2WCA5_CAPBA</name>
<organism evidence="1 2">
    <name type="scientific">Capsicum baccatum</name>
    <name type="common">Peruvian pepper</name>
    <dbReference type="NCBI Taxonomy" id="33114"/>
    <lineage>
        <taxon>Eukaryota</taxon>
        <taxon>Viridiplantae</taxon>
        <taxon>Streptophyta</taxon>
        <taxon>Embryophyta</taxon>
        <taxon>Tracheophyta</taxon>
        <taxon>Spermatophyta</taxon>
        <taxon>Magnoliopsida</taxon>
        <taxon>eudicotyledons</taxon>
        <taxon>Gunneridae</taxon>
        <taxon>Pentapetalae</taxon>
        <taxon>asterids</taxon>
        <taxon>lamiids</taxon>
        <taxon>Solanales</taxon>
        <taxon>Solanaceae</taxon>
        <taxon>Solanoideae</taxon>
        <taxon>Capsiceae</taxon>
        <taxon>Capsicum</taxon>
    </lineage>
</organism>
<gene>
    <name evidence="1" type="ORF">CQW23_16921</name>
</gene>
<keyword evidence="2" id="KW-1185">Reference proteome</keyword>
<dbReference type="STRING" id="33114.A0A2G2WCA5"/>
<dbReference type="Proteomes" id="UP000224567">
    <property type="component" value="Unassembled WGS sequence"/>
</dbReference>
<reference evidence="2" key="2">
    <citation type="journal article" date="2017" name="J. Anim. Genet.">
        <title>Multiple reference genome sequences of hot pepper reveal the massive evolution of plant disease resistance genes by retroduplication.</title>
        <authorList>
            <person name="Kim S."/>
            <person name="Park J."/>
            <person name="Yeom S.-I."/>
            <person name="Kim Y.-M."/>
            <person name="Seo E."/>
            <person name="Kim K.-T."/>
            <person name="Kim M.-S."/>
            <person name="Lee J.M."/>
            <person name="Cheong K."/>
            <person name="Shin H.-S."/>
            <person name="Kim S.-B."/>
            <person name="Han K."/>
            <person name="Lee J."/>
            <person name="Park M."/>
            <person name="Lee H.-A."/>
            <person name="Lee H.-Y."/>
            <person name="Lee Y."/>
            <person name="Oh S."/>
            <person name="Lee J.H."/>
            <person name="Choi E."/>
            <person name="Choi E."/>
            <person name="Lee S.E."/>
            <person name="Jeon J."/>
            <person name="Kim H."/>
            <person name="Choi G."/>
            <person name="Song H."/>
            <person name="Lee J."/>
            <person name="Lee S.-C."/>
            <person name="Kwon J.-K."/>
            <person name="Lee H.-Y."/>
            <person name="Koo N."/>
            <person name="Hong Y."/>
            <person name="Kim R.W."/>
            <person name="Kang W.-H."/>
            <person name="Huh J.H."/>
            <person name="Kang B.-C."/>
            <person name="Yang T.-J."/>
            <person name="Lee Y.-H."/>
            <person name="Bennetzen J.L."/>
            <person name="Choi D."/>
        </authorList>
    </citation>
    <scope>NUCLEOTIDE SEQUENCE [LARGE SCALE GENOMIC DNA]</scope>
    <source>
        <strain evidence="2">cv. PBC81</strain>
    </source>
</reference>
<protein>
    <submittedName>
        <fullName evidence="1">Uncharacterized protein</fullName>
    </submittedName>
</protein>
<accession>A0A2G2WCA5</accession>
<reference evidence="1 2" key="1">
    <citation type="journal article" date="2017" name="Genome Biol.">
        <title>New reference genome sequences of hot pepper reveal the massive evolution of plant disease-resistance genes by retroduplication.</title>
        <authorList>
            <person name="Kim S."/>
            <person name="Park J."/>
            <person name="Yeom S.I."/>
            <person name="Kim Y.M."/>
            <person name="Seo E."/>
            <person name="Kim K.T."/>
            <person name="Kim M.S."/>
            <person name="Lee J.M."/>
            <person name="Cheong K."/>
            <person name="Shin H.S."/>
            <person name="Kim S.B."/>
            <person name="Han K."/>
            <person name="Lee J."/>
            <person name="Park M."/>
            <person name="Lee H.A."/>
            <person name="Lee H.Y."/>
            <person name="Lee Y."/>
            <person name="Oh S."/>
            <person name="Lee J.H."/>
            <person name="Choi E."/>
            <person name="Choi E."/>
            <person name="Lee S.E."/>
            <person name="Jeon J."/>
            <person name="Kim H."/>
            <person name="Choi G."/>
            <person name="Song H."/>
            <person name="Lee J."/>
            <person name="Lee S.C."/>
            <person name="Kwon J.K."/>
            <person name="Lee H.Y."/>
            <person name="Koo N."/>
            <person name="Hong Y."/>
            <person name="Kim R.W."/>
            <person name="Kang W.H."/>
            <person name="Huh J.H."/>
            <person name="Kang B.C."/>
            <person name="Yang T.J."/>
            <person name="Lee Y.H."/>
            <person name="Bennetzen J.L."/>
            <person name="Choi D."/>
        </authorList>
    </citation>
    <scope>NUCLEOTIDE SEQUENCE [LARGE SCALE GENOMIC DNA]</scope>
    <source>
        <strain evidence="2">cv. PBC81</strain>
    </source>
</reference>
<dbReference type="AlphaFoldDB" id="A0A2G2WCA5"/>
<dbReference type="EMBL" id="MLFT02000007">
    <property type="protein sequence ID" value="PHT42896.1"/>
    <property type="molecule type" value="Genomic_DNA"/>
</dbReference>
<sequence length="71" mass="8223">MVGASANWYALMDKLLILRKSNTTENEEMKSMKENLLEFIDLYYDAIDASKSGNKKLRSSRLLRLESLRHA</sequence>
<evidence type="ECO:0000313" key="2">
    <source>
        <dbReference type="Proteomes" id="UP000224567"/>
    </source>
</evidence>
<comment type="caution">
    <text evidence="1">The sequence shown here is derived from an EMBL/GenBank/DDBJ whole genome shotgun (WGS) entry which is preliminary data.</text>
</comment>
<proteinExistence type="predicted"/>
<evidence type="ECO:0000313" key="1">
    <source>
        <dbReference type="EMBL" id="PHT42896.1"/>
    </source>
</evidence>